<dbReference type="Pfam" id="PF00188">
    <property type="entry name" value="CAP"/>
    <property type="match status" value="2"/>
</dbReference>
<dbReference type="CDD" id="cd06974">
    <property type="entry name" value="TerD_like"/>
    <property type="match status" value="1"/>
</dbReference>
<feature type="compositionally biased region" description="Pro residues" evidence="1">
    <location>
        <begin position="219"/>
        <end position="245"/>
    </location>
</feature>
<dbReference type="CDD" id="cd05379">
    <property type="entry name" value="CAP_bacterial"/>
    <property type="match status" value="2"/>
</dbReference>
<comment type="caution">
    <text evidence="4">The sequence shown here is derived from an EMBL/GenBank/DDBJ whole genome shotgun (WGS) entry which is preliminary data.</text>
</comment>
<dbReference type="EMBL" id="JBHMCY010000024">
    <property type="protein sequence ID" value="MFB9464010.1"/>
    <property type="molecule type" value="Genomic_DNA"/>
</dbReference>
<dbReference type="Gene3D" id="3.40.33.10">
    <property type="entry name" value="CAP"/>
    <property type="match status" value="2"/>
</dbReference>
<dbReference type="PANTHER" id="PTHR31157:SF1">
    <property type="entry name" value="SCP DOMAIN-CONTAINING PROTEIN"/>
    <property type="match status" value="1"/>
</dbReference>
<proteinExistence type="predicted"/>
<evidence type="ECO:0000259" key="2">
    <source>
        <dbReference type="Pfam" id="PF00188"/>
    </source>
</evidence>
<feature type="domain" description="SCP" evidence="2">
    <location>
        <begin position="385"/>
        <end position="500"/>
    </location>
</feature>
<feature type="compositionally biased region" description="Low complexity" evidence="1">
    <location>
        <begin position="200"/>
        <end position="218"/>
    </location>
</feature>
<reference evidence="4 5" key="1">
    <citation type="submission" date="2024-09" db="EMBL/GenBank/DDBJ databases">
        <authorList>
            <person name="Sun Q."/>
            <person name="Mori K."/>
        </authorList>
    </citation>
    <scope>NUCLEOTIDE SEQUENCE [LARGE SCALE GENOMIC DNA]</scope>
    <source>
        <strain evidence="4 5">JCM 6917</strain>
    </source>
</reference>
<accession>A0ABV5N180</accession>
<dbReference type="Gene3D" id="2.60.60.30">
    <property type="entry name" value="sav2460 like domains"/>
    <property type="match status" value="1"/>
</dbReference>
<organism evidence="4 5">
    <name type="scientific">Streptomyces cinereospinus</name>
    <dbReference type="NCBI Taxonomy" id="285561"/>
    <lineage>
        <taxon>Bacteria</taxon>
        <taxon>Bacillati</taxon>
        <taxon>Actinomycetota</taxon>
        <taxon>Actinomycetes</taxon>
        <taxon>Kitasatosporales</taxon>
        <taxon>Streptomycetaceae</taxon>
        <taxon>Streptomyces</taxon>
    </lineage>
</organism>
<dbReference type="InterPro" id="IPR003325">
    <property type="entry name" value="TerD"/>
</dbReference>
<keyword evidence="5" id="KW-1185">Reference proteome</keyword>
<evidence type="ECO:0000313" key="4">
    <source>
        <dbReference type="EMBL" id="MFB9464010.1"/>
    </source>
</evidence>
<gene>
    <name evidence="4" type="ORF">ACFF45_15165</name>
</gene>
<dbReference type="PANTHER" id="PTHR31157">
    <property type="entry name" value="SCP DOMAIN-CONTAINING PROTEIN"/>
    <property type="match status" value="1"/>
</dbReference>
<dbReference type="InterPro" id="IPR014044">
    <property type="entry name" value="CAP_dom"/>
</dbReference>
<dbReference type="Proteomes" id="UP001589709">
    <property type="component" value="Unassembled WGS sequence"/>
</dbReference>
<evidence type="ECO:0000313" key="5">
    <source>
        <dbReference type="Proteomes" id="UP001589709"/>
    </source>
</evidence>
<evidence type="ECO:0000256" key="1">
    <source>
        <dbReference type="SAM" id="MobiDB-lite"/>
    </source>
</evidence>
<feature type="domain" description="SCP" evidence="2">
    <location>
        <begin position="251"/>
        <end position="364"/>
    </location>
</feature>
<dbReference type="Pfam" id="PF02342">
    <property type="entry name" value="TerD"/>
    <property type="match status" value="1"/>
</dbReference>
<dbReference type="RefSeq" id="WP_381346544.1">
    <property type="nucleotide sequence ID" value="NZ_JBHMCY010000024.1"/>
</dbReference>
<sequence length="503" mass="51683">MSELAAGGNLPLPGGALTVRVPGPFDVSALITDDSGTVGGDGDFVFYNQPAAPGVALRGDALTVDPPRLRPGATRVTVVVSGADPGTPLGRLPVPTLFVTGPDGRHLARFTPSRPGQETVLLLAELYRRGPGWKVRALGQGYADGLAGLARDFGVDVTDEDTPATTPGPPRTVRTQAAAATDVPGPPAADRSAGIPRPAPAGSTARPPRTAAATTGPDLPGPAPAAPATRPPRPPNPPPLPPSAPDPHGLLALVNPARERAGAPPVLLDARLTAAARQHATAMAAEDRLGVEGRDGVSVHRRVTAAGYTYLTIGEHLVSGPRTPAEFIDHCLRTDGLRRTLTDPSFTHAGVARADAPRGTTYWTALWAAPLTPAGLSRTAADVIDLTNRARARAGLPPLASDPVLTRAAQAHSADMVARDFSSHTAPDGSRPWDRAAAAGSARRSIGENIACGQRSPADVVTGWLNSPGHRANILRPGFTHIGVGFAGGGRAGTYWTQLFGGD</sequence>
<evidence type="ECO:0000259" key="3">
    <source>
        <dbReference type="Pfam" id="PF02342"/>
    </source>
</evidence>
<feature type="domain" description="TerD" evidence="3">
    <location>
        <begin position="25"/>
        <end position="153"/>
    </location>
</feature>
<name>A0ABV5N180_9ACTN</name>
<protein>
    <submittedName>
        <fullName evidence="4">CAP domain-containing protein</fullName>
    </submittedName>
</protein>
<feature type="region of interest" description="Disordered" evidence="1">
    <location>
        <begin position="157"/>
        <end position="250"/>
    </location>
</feature>
<dbReference type="InterPro" id="IPR035940">
    <property type="entry name" value="CAP_sf"/>
</dbReference>
<dbReference type="SUPFAM" id="SSF55797">
    <property type="entry name" value="PR-1-like"/>
    <property type="match status" value="2"/>
</dbReference>